<dbReference type="EMBL" id="BAABEY010000011">
    <property type="protein sequence ID" value="GAA4434826.1"/>
    <property type="molecule type" value="Genomic_DNA"/>
</dbReference>
<organism evidence="1 2">
    <name type="scientific">Ravibacter arvi</name>
    <dbReference type="NCBI Taxonomy" id="2051041"/>
    <lineage>
        <taxon>Bacteria</taxon>
        <taxon>Pseudomonadati</taxon>
        <taxon>Bacteroidota</taxon>
        <taxon>Cytophagia</taxon>
        <taxon>Cytophagales</taxon>
        <taxon>Spirosomataceae</taxon>
        <taxon>Ravibacter</taxon>
    </lineage>
</organism>
<name>A0ABP8LUB1_9BACT</name>
<dbReference type="Proteomes" id="UP001501508">
    <property type="component" value="Unassembled WGS sequence"/>
</dbReference>
<dbReference type="RefSeq" id="WP_345027006.1">
    <property type="nucleotide sequence ID" value="NZ_BAABEY010000011.1"/>
</dbReference>
<protein>
    <submittedName>
        <fullName evidence="1">Uncharacterized protein</fullName>
    </submittedName>
</protein>
<sequence length="138" mass="15838">MNELITPELSDRYLRFLVEKINLGDYEEFKSHDFPLSDKISVDAVDVILDDLKEKELIEILSRGHSGYDYTYEISVNKTAVDFLHRGGFTHQENQLRPTLEKLIAELDAINGLPEKNMSRINDLANELKAFLAELPKS</sequence>
<proteinExistence type="predicted"/>
<accession>A0ABP8LUB1</accession>
<evidence type="ECO:0000313" key="1">
    <source>
        <dbReference type="EMBL" id="GAA4434826.1"/>
    </source>
</evidence>
<gene>
    <name evidence="1" type="ORF">GCM10023091_10300</name>
</gene>
<evidence type="ECO:0000313" key="2">
    <source>
        <dbReference type="Proteomes" id="UP001501508"/>
    </source>
</evidence>
<keyword evidence="2" id="KW-1185">Reference proteome</keyword>
<reference evidence="2" key="1">
    <citation type="journal article" date="2019" name="Int. J. Syst. Evol. Microbiol.">
        <title>The Global Catalogue of Microorganisms (GCM) 10K type strain sequencing project: providing services to taxonomists for standard genome sequencing and annotation.</title>
        <authorList>
            <consortium name="The Broad Institute Genomics Platform"/>
            <consortium name="The Broad Institute Genome Sequencing Center for Infectious Disease"/>
            <person name="Wu L."/>
            <person name="Ma J."/>
        </authorList>
    </citation>
    <scope>NUCLEOTIDE SEQUENCE [LARGE SCALE GENOMIC DNA]</scope>
    <source>
        <strain evidence="2">JCM 31920</strain>
    </source>
</reference>
<comment type="caution">
    <text evidence="1">The sequence shown here is derived from an EMBL/GenBank/DDBJ whole genome shotgun (WGS) entry which is preliminary data.</text>
</comment>